<name>A0A7Y7E877_STRMO</name>
<organism evidence="2 3">
    <name type="scientific">Streptomyces morookaense</name>
    <name type="common">Streptoverticillium morookaense</name>
    <dbReference type="NCBI Taxonomy" id="1970"/>
    <lineage>
        <taxon>Bacteria</taxon>
        <taxon>Bacillati</taxon>
        <taxon>Actinomycetota</taxon>
        <taxon>Actinomycetes</taxon>
        <taxon>Kitasatosporales</taxon>
        <taxon>Streptomycetaceae</taxon>
        <taxon>Streptomyces</taxon>
    </lineage>
</organism>
<comment type="caution">
    <text evidence="2">The sequence shown here is derived from an EMBL/GenBank/DDBJ whole genome shotgun (WGS) entry which is preliminary data.</text>
</comment>
<dbReference type="InterPro" id="IPR005031">
    <property type="entry name" value="COQ10_START"/>
</dbReference>
<evidence type="ECO:0000259" key="1">
    <source>
        <dbReference type="Pfam" id="PF03364"/>
    </source>
</evidence>
<feature type="domain" description="Coenzyme Q-binding protein COQ10 START" evidence="1">
    <location>
        <begin position="11"/>
        <end position="139"/>
    </location>
</feature>
<dbReference type="EMBL" id="JABBXF010000033">
    <property type="protein sequence ID" value="NVK79154.1"/>
    <property type="molecule type" value="Genomic_DNA"/>
</dbReference>
<dbReference type="SUPFAM" id="SSF55961">
    <property type="entry name" value="Bet v1-like"/>
    <property type="match status" value="1"/>
</dbReference>
<dbReference type="AlphaFoldDB" id="A0A7Y7E877"/>
<dbReference type="Pfam" id="PF03364">
    <property type="entry name" value="Polyketide_cyc"/>
    <property type="match status" value="1"/>
</dbReference>
<proteinExistence type="predicted"/>
<dbReference type="Gene3D" id="3.30.530.20">
    <property type="match status" value="1"/>
</dbReference>
<dbReference type="Proteomes" id="UP000587462">
    <property type="component" value="Unassembled WGS sequence"/>
</dbReference>
<evidence type="ECO:0000313" key="2">
    <source>
        <dbReference type="EMBL" id="NVK79154.1"/>
    </source>
</evidence>
<dbReference type="RefSeq" id="WP_171081946.1">
    <property type="nucleotide sequence ID" value="NZ_BNBU01000004.1"/>
</dbReference>
<reference evidence="2 3" key="1">
    <citation type="submission" date="2020-04" db="EMBL/GenBank/DDBJ databases">
        <title>Draft Genome Sequence of Streptomyces morookaense DSM 40503, an 8-azaguanine-producing strain.</title>
        <authorList>
            <person name="Qi J."/>
            <person name="Gao J.-M."/>
        </authorList>
    </citation>
    <scope>NUCLEOTIDE SEQUENCE [LARGE SCALE GENOMIC DNA]</scope>
    <source>
        <strain evidence="2 3">DSM 40503</strain>
    </source>
</reference>
<gene>
    <name evidence="2" type="ORF">HG542_15955</name>
</gene>
<evidence type="ECO:0000313" key="3">
    <source>
        <dbReference type="Proteomes" id="UP000587462"/>
    </source>
</evidence>
<protein>
    <submittedName>
        <fullName evidence="2">SRPBCC family protein</fullName>
    </submittedName>
</protein>
<keyword evidence="3" id="KW-1185">Reference proteome</keyword>
<dbReference type="InterPro" id="IPR023393">
    <property type="entry name" value="START-like_dom_sf"/>
</dbReference>
<sequence length="159" mass="18392">MAMHTDNSVYVEAPMELVWERTNDIASWTELFDEYAESSVLSQDGDTVTFRLALHPDAEGRVWSWVSQRSMDPVTRTTRSHRVETGPFKYMSIFWEYVPDGEGVRMRWVQDFEMKPTAPLGDAAMAERINRNTRHQQARIKRLLEEAAQEARVLVGSPE</sequence>
<dbReference type="CDD" id="cd08860">
    <property type="entry name" value="TcmN_ARO-CYC_like"/>
    <property type="match status" value="1"/>
</dbReference>
<accession>A0A7Y7E877</accession>